<protein>
    <submittedName>
        <fullName evidence="4">Alpha-(1,3)-fucosyltransferase 9</fullName>
    </submittedName>
</protein>
<dbReference type="Pfam" id="PF17039">
    <property type="entry name" value="Glyco_tran_10_N"/>
    <property type="match status" value="1"/>
</dbReference>
<evidence type="ECO:0000313" key="5">
    <source>
        <dbReference type="Proteomes" id="UP000762676"/>
    </source>
</evidence>
<evidence type="ECO:0000256" key="2">
    <source>
        <dbReference type="ARBA" id="ARBA00023034"/>
    </source>
</evidence>
<feature type="domain" description="Fucosyltransferase N-terminal" evidence="3">
    <location>
        <begin position="63"/>
        <end position="166"/>
    </location>
</feature>
<sequence>MPPFAGRKLRRVFKILAVLLLFLFAVLVTLVSFERQCPSEGCEEKSREFVHKFPERHIRPNSDTKRILRWTGFFEDTSWESTDDSYLSVCKERRCTLTNDRELLDQSDAVLFHVGALWNFWRGISLPSRRHPFQTWILHNVEPPPRVPLDLSKYAGIFNWTAFYRRCKLQLFNLIG</sequence>
<dbReference type="InterPro" id="IPR031481">
    <property type="entry name" value="Glyco_tran_10_N"/>
</dbReference>
<proteinExistence type="predicted"/>
<keyword evidence="2" id="KW-0333">Golgi apparatus</keyword>
<gene>
    <name evidence="4" type="ORF">ElyMa_000551900</name>
</gene>
<comment type="caution">
    <text evidence="4">The sequence shown here is derived from an EMBL/GenBank/DDBJ whole genome shotgun (WGS) entry which is preliminary data.</text>
</comment>
<keyword evidence="5" id="KW-1185">Reference proteome</keyword>
<evidence type="ECO:0000256" key="1">
    <source>
        <dbReference type="ARBA" id="ARBA00004323"/>
    </source>
</evidence>
<dbReference type="Proteomes" id="UP000762676">
    <property type="component" value="Unassembled WGS sequence"/>
</dbReference>
<dbReference type="PANTHER" id="PTHR48438:SF1">
    <property type="entry name" value="ALPHA-(1,3)-FUCOSYLTRANSFERASE C-RELATED"/>
    <property type="match status" value="1"/>
</dbReference>
<organism evidence="4 5">
    <name type="scientific">Elysia marginata</name>
    <dbReference type="NCBI Taxonomy" id="1093978"/>
    <lineage>
        <taxon>Eukaryota</taxon>
        <taxon>Metazoa</taxon>
        <taxon>Spiralia</taxon>
        <taxon>Lophotrochozoa</taxon>
        <taxon>Mollusca</taxon>
        <taxon>Gastropoda</taxon>
        <taxon>Heterobranchia</taxon>
        <taxon>Euthyneura</taxon>
        <taxon>Panpulmonata</taxon>
        <taxon>Sacoglossa</taxon>
        <taxon>Placobranchoidea</taxon>
        <taxon>Plakobranchidae</taxon>
        <taxon>Elysia</taxon>
    </lineage>
</organism>
<dbReference type="GO" id="GO:0008417">
    <property type="term" value="F:fucosyltransferase activity"/>
    <property type="evidence" value="ECO:0007669"/>
    <property type="project" value="InterPro"/>
</dbReference>
<accession>A0AAV4G0Y9</accession>
<evidence type="ECO:0000313" key="4">
    <source>
        <dbReference type="EMBL" id="GFR79258.1"/>
    </source>
</evidence>
<dbReference type="EMBL" id="BMAT01001074">
    <property type="protein sequence ID" value="GFR79258.1"/>
    <property type="molecule type" value="Genomic_DNA"/>
</dbReference>
<dbReference type="PANTHER" id="PTHR48438">
    <property type="entry name" value="ALPHA-(1,3)-FUCOSYLTRANSFERASE C-RELATED"/>
    <property type="match status" value="1"/>
</dbReference>
<dbReference type="SUPFAM" id="SSF53756">
    <property type="entry name" value="UDP-Glycosyltransferase/glycogen phosphorylase"/>
    <property type="match status" value="1"/>
</dbReference>
<dbReference type="AlphaFoldDB" id="A0AAV4G0Y9"/>
<reference evidence="4 5" key="1">
    <citation type="journal article" date="2021" name="Elife">
        <title>Chloroplast acquisition without the gene transfer in kleptoplastic sea slugs, Plakobranchus ocellatus.</title>
        <authorList>
            <person name="Maeda T."/>
            <person name="Takahashi S."/>
            <person name="Yoshida T."/>
            <person name="Shimamura S."/>
            <person name="Takaki Y."/>
            <person name="Nagai Y."/>
            <person name="Toyoda A."/>
            <person name="Suzuki Y."/>
            <person name="Arimoto A."/>
            <person name="Ishii H."/>
            <person name="Satoh N."/>
            <person name="Nishiyama T."/>
            <person name="Hasebe M."/>
            <person name="Maruyama T."/>
            <person name="Minagawa J."/>
            <person name="Obokata J."/>
            <person name="Shigenobu S."/>
        </authorList>
    </citation>
    <scope>NUCLEOTIDE SEQUENCE [LARGE SCALE GENOMIC DNA]</scope>
</reference>
<evidence type="ECO:0000259" key="3">
    <source>
        <dbReference type="Pfam" id="PF17039"/>
    </source>
</evidence>
<comment type="subcellular location">
    <subcellularLocation>
        <location evidence="1">Golgi apparatus membrane</location>
        <topology evidence="1">Single-pass type II membrane protein</topology>
    </subcellularLocation>
</comment>
<name>A0AAV4G0Y9_9GAST</name>
<dbReference type="InterPro" id="IPR001503">
    <property type="entry name" value="Glyco_trans_10"/>
</dbReference>
<dbReference type="GO" id="GO:0000139">
    <property type="term" value="C:Golgi membrane"/>
    <property type="evidence" value="ECO:0007669"/>
    <property type="project" value="UniProtKB-SubCell"/>
</dbReference>